<evidence type="ECO:0000313" key="7">
    <source>
        <dbReference type="Proteomes" id="UP000031364"/>
    </source>
</evidence>
<accession>A0ABR4Z7Q9</accession>
<sequence length="290" mass="32825">MATDTDYLGASPTAIQHHYDAGNDFYRLWLDPSMTYSCALWAEGDDTLERAQQRKHDYLATRARAAGAGRVLDVGFGWGAMVRRLLDTHGVGHVTGLTLSAAQLAATSAWADERCDLRLENWTDHRPAQPYDAIVSIGAMEHFANLGMSRERKIAAYRQFFTSCREWLAPGGRLGLQTIVRGHDTAADWAIQREMIRVNRWIFPESEVPWLAEVCAASEGLLEVVSVRNDAADYARTCQVWLDRLLADRARAIELVGPATTERYERYLRVSIEVFRRKHAGLARIVFERW</sequence>
<evidence type="ECO:0000256" key="5">
    <source>
        <dbReference type="ARBA" id="ARBA00023098"/>
    </source>
</evidence>
<name>A0ABR4Z7Q9_9NOCA</name>
<dbReference type="PIRSF" id="PIRSF003085">
    <property type="entry name" value="CMAS"/>
    <property type="match status" value="1"/>
</dbReference>
<keyword evidence="4" id="KW-0949">S-adenosyl-L-methionine</keyword>
<evidence type="ECO:0000256" key="4">
    <source>
        <dbReference type="ARBA" id="ARBA00022691"/>
    </source>
</evidence>
<dbReference type="PANTHER" id="PTHR43667:SF1">
    <property type="entry name" value="CYCLOPROPANE-FATTY-ACYL-PHOSPHOLIPID SYNTHASE"/>
    <property type="match status" value="1"/>
</dbReference>
<dbReference type="RefSeq" id="WP_043677724.1">
    <property type="nucleotide sequence ID" value="NZ_BDCI01000048.1"/>
</dbReference>
<keyword evidence="5" id="KW-0443">Lipid metabolism</keyword>
<organism evidence="6 7">
    <name type="scientific">Nocardia vulneris</name>
    <dbReference type="NCBI Taxonomy" id="1141657"/>
    <lineage>
        <taxon>Bacteria</taxon>
        <taxon>Bacillati</taxon>
        <taxon>Actinomycetota</taxon>
        <taxon>Actinomycetes</taxon>
        <taxon>Mycobacteriales</taxon>
        <taxon>Nocardiaceae</taxon>
        <taxon>Nocardia</taxon>
    </lineage>
</organism>
<comment type="caution">
    <text evidence="6">The sequence shown here is derived from an EMBL/GenBank/DDBJ whole genome shotgun (WGS) entry which is preliminary data.</text>
</comment>
<keyword evidence="2" id="KW-0489">Methyltransferase</keyword>
<dbReference type="PANTHER" id="PTHR43667">
    <property type="entry name" value="CYCLOPROPANE-FATTY-ACYL-PHOSPHOLIPID SYNTHASE"/>
    <property type="match status" value="1"/>
</dbReference>
<dbReference type="InterPro" id="IPR029063">
    <property type="entry name" value="SAM-dependent_MTases_sf"/>
</dbReference>
<gene>
    <name evidence="6" type="ORF">FG87_31345</name>
</gene>
<dbReference type="EMBL" id="JNFP01000046">
    <property type="protein sequence ID" value="KIA61386.1"/>
    <property type="molecule type" value="Genomic_DNA"/>
</dbReference>
<evidence type="ECO:0000256" key="1">
    <source>
        <dbReference type="ARBA" id="ARBA00010815"/>
    </source>
</evidence>
<dbReference type="Gene3D" id="3.40.50.150">
    <property type="entry name" value="Vaccinia Virus protein VP39"/>
    <property type="match status" value="1"/>
</dbReference>
<dbReference type="InterPro" id="IPR050723">
    <property type="entry name" value="CFA/CMAS"/>
</dbReference>
<dbReference type="Proteomes" id="UP000031364">
    <property type="component" value="Unassembled WGS sequence"/>
</dbReference>
<evidence type="ECO:0000256" key="2">
    <source>
        <dbReference type="ARBA" id="ARBA00022603"/>
    </source>
</evidence>
<comment type="similarity">
    <text evidence="1">Belongs to the CFA/CMAS family.</text>
</comment>
<keyword evidence="7" id="KW-1185">Reference proteome</keyword>
<dbReference type="Pfam" id="PF02353">
    <property type="entry name" value="CMAS"/>
    <property type="match status" value="1"/>
</dbReference>
<reference evidence="6 7" key="1">
    <citation type="journal article" date="2014" name="Int. J. Syst. Evol. Microbiol.">
        <title>Nocardia vulneris sp. nov., isolated from wounds of human patients in North America.</title>
        <authorList>
            <person name="Lasker B.A."/>
            <person name="Bell M."/>
            <person name="Klenk H.P."/>
            <person name="Sproer C."/>
            <person name="Schumann C."/>
            <person name="Schumann P."/>
            <person name="Brown J.M."/>
        </authorList>
    </citation>
    <scope>NUCLEOTIDE SEQUENCE [LARGE SCALE GENOMIC DNA]</scope>
    <source>
        <strain evidence="6 7">W9851</strain>
    </source>
</reference>
<dbReference type="CDD" id="cd02440">
    <property type="entry name" value="AdoMet_MTases"/>
    <property type="match status" value="1"/>
</dbReference>
<protein>
    <submittedName>
        <fullName evidence="6">Cyclopropane-fatty-acyl-phospholipid synthase</fullName>
    </submittedName>
</protein>
<evidence type="ECO:0000313" key="6">
    <source>
        <dbReference type="EMBL" id="KIA61386.1"/>
    </source>
</evidence>
<evidence type="ECO:0000256" key="3">
    <source>
        <dbReference type="ARBA" id="ARBA00022679"/>
    </source>
</evidence>
<dbReference type="InterPro" id="IPR003333">
    <property type="entry name" value="CMAS"/>
</dbReference>
<dbReference type="SUPFAM" id="SSF53335">
    <property type="entry name" value="S-adenosyl-L-methionine-dependent methyltransferases"/>
    <property type="match status" value="1"/>
</dbReference>
<keyword evidence="3" id="KW-0808">Transferase</keyword>
<proteinExistence type="inferred from homology"/>